<feature type="signal peptide" evidence="2">
    <location>
        <begin position="1"/>
        <end position="22"/>
    </location>
</feature>
<evidence type="ECO:0000256" key="1">
    <source>
        <dbReference type="SAM" id="MobiDB-lite"/>
    </source>
</evidence>
<gene>
    <name evidence="3" type="ORF">ACFY35_11820</name>
</gene>
<feature type="compositionally biased region" description="Low complexity" evidence="1">
    <location>
        <begin position="22"/>
        <end position="48"/>
    </location>
</feature>
<sequence>MRSKRRLTIVAVVVLLTGCAPAGSSSAGSPGTVTSRAAASAPASSEEASCTRSPAPMPAVDPSASYDSGDPQQRARRALAEQHHPTPRRGTVPPAAVPGAEACVYVLRLQFSLLTSGFRSVPEGPAVDDTLRAAGLTSVVVGAGPVFAASTGAACVYGAFAAAGPEFSIGPLGADGACSP</sequence>
<evidence type="ECO:0000313" key="3">
    <source>
        <dbReference type="EMBL" id="MFF5290124.1"/>
    </source>
</evidence>
<keyword evidence="2" id="KW-0732">Signal</keyword>
<accession>A0ABW6W9Y5</accession>
<organism evidence="3 4">
    <name type="scientific">Paractinoplanes globisporus</name>
    <dbReference type="NCBI Taxonomy" id="113565"/>
    <lineage>
        <taxon>Bacteria</taxon>
        <taxon>Bacillati</taxon>
        <taxon>Actinomycetota</taxon>
        <taxon>Actinomycetes</taxon>
        <taxon>Micromonosporales</taxon>
        <taxon>Micromonosporaceae</taxon>
        <taxon>Paractinoplanes</taxon>
    </lineage>
</organism>
<reference evidence="3 4" key="1">
    <citation type="submission" date="2024-10" db="EMBL/GenBank/DDBJ databases">
        <title>The Natural Products Discovery Center: Release of the First 8490 Sequenced Strains for Exploring Actinobacteria Biosynthetic Diversity.</title>
        <authorList>
            <person name="Kalkreuter E."/>
            <person name="Kautsar S.A."/>
            <person name="Yang D."/>
            <person name="Bader C.D."/>
            <person name="Teijaro C.N."/>
            <person name="Fluegel L."/>
            <person name="Davis C.M."/>
            <person name="Simpson J.R."/>
            <person name="Lauterbach L."/>
            <person name="Steele A.D."/>
            <person name="Gui C."/>
            <person name="Meng S."/>
            <person name="Li G."/>
            <person name="Viehrig K."/>
            <person name="Ye F."/>
            <person name="Su P."/>
            <person name="Kiefer A.F."/>
            <person name="Nichols A."/>
            <person name="Cepeda A.J."/>
            <person name="Yan W."/>
            <person name="Fan B."/>
            <person name="Jiang Y."/>
            <person name="Adhikari A."/>
            <person name="Zheng C.-J."/>
            <person name="Schuster L."/>
            <person name="Cowan T.M."/>
            <person name="Smanski M.J."/>
            <person name="Chevrette M.G."/>
            <person name="De Carvalho L.P.S."/>
            <person name="Shen B."/>
        </authorList>
    </citation>
    <scope>NUCLEOTIDE SEQUENCE [LARGE SCALE GENOMIC DNA]</scope>
    <source>
        <strain evidence="3 4">NPDC000087</strain>
    </source>
</reference>
<feature type="chain" id="PRO_5046244793" evidence="2">
    <location>
        <begin position="23"/>
        <end position="180"/>
    </location>
</feature>
<evidence type="ECO:0000313" key="4">
    <source>
        <dbReference type="Proteomes" id="UP001602245"/>
    </source>
</evidence>
<protein>
    <submittedName>
        <fullName evidence="3">Uncharacterized protein</fullName>
    </submittedName>
</protein>
<evidence type="ECO:0000256" key="2">
    <source>
        <dbReference type="SAM" id="SignalP"/>
    </source>
</evidence>
<dbReference type="RefSeq" id="WP_157295603.1">
    <property type="nucleotide sequence ID" value="NZ_JBIAZU010000002.1"/>
</dbReference>
<dbReference type="EMBL" id="JBIAZU010000002">
    <property type="protein sequence ID" value="MFF5290124.1"/>
    <property type="molecule type" value="Genomic_DNA"/>
</dbReference>
<dbReference type="PROSITE" id="PS51257">
    <property type="entry name" value="PROKAR_LIPOPROTEIN"/>
    <property type="match status" value="1"/>
</dbReference>
<keyword evidence="4" id="KW-1185">Reference proteome</keyword>
<proteinExistence type="predicted"/>
<dbReference type="Proteomes" id="UP001602245">
    <property type="component" value="Unassembled WGS sequence"/>
</dbReference>
<name>A0ABW6W9Y5_9ACTN</name>
<feature type="region of interest" description="Disordered" evidence="1">
    <location>
        <begin position="22"/>
        <end position="95"/>
    </location>
</feature>
<comment type="caution">
    <text evidence="3">The sequence shown here is derived from an EMBL/GenBank/DDBJ whole genome shotgun (WGS) entry which is preliminary data.</text>
</comment>